<dbReference type="Pfam" id="PF13677">
    <property type="entry name" value="MotB_plug"/>
    <property type="match status" value="1"/>
</dbReference>
<feature type="compositionally biased region" description="Basic and acidic residues" evidence="8">
    <location>
        <begin position="315"/>
        <end position="327"/>
    </location>
</feature>
<dbReference type="Pfam" id="PF00691">
    <property type="entry name" value="OmpA"/>
    <property type="match status" value="1"/>
</dbReference>
<dbReference type="PANTHER" id="PTHR30329:SF20">
    <property type="entry name" value="EXPORTED PROTEIN"/>
    <property type="match status" value="1"/>
</dbReference>
<dbReference type="GO" id="GO:0005886">
    <property type="term" value="C:plasma membrane"/>
    <property type="evidence" value="ECO:0007669"/>
    <property type="project" value="UniProtKB-SubCell"/>
</dbReference>
<evidence type="ECO:0000256" key="6">
    <source>
        <dbReference type="ARBA" id="ARBA00023136"/>
    </source>
</evidence>
<protein>
    <submittedName>
        <fullName evidence="11">Flagellar motor rotation protein MotB</fullName>
    </submittedName>
</protein>
<evidence type="ECO:0000256" key="1">
    <source>
        <dbReference type="ARBA" id="ARBA00004162"/>
    </source>
</evidence>
<feature type="region of interest" description="Disordered" evidence="8">
    <location>
        <begin position="308"/>
        <end position="327"/>
    </location>
</feature>
<comment type="subcellular location">
    <subcellularLocation>
        <location evidence="1">Cell membrane</location>
        <topology evidence="1">Single-pass membrane protein</topology>
    </subcellularLocation>
</comment>
<feature type="domain" description="OmpA-like" evidence="10">
    <location>
        <begin position="144"/>
        <end position="264"/>
    </location>
</feature>
<evidence type="ECO:0000256" key="2">
    <source>
        <dbReference type="ARBA" id="ARBA00008914"/>
    </source>
</evidence>
<name>A0A486XY80_9GAMM</name>
<keyword evidence="11" id="KW-0966">Cell projection</keyword>
<evidence type="ECO:0000313" key="11">
    <source>
        <dbReference type="EMBL" id="VHO06591.1"/>
    </source>
</evidence>
<dbReference type="InterPro" id="IPR006665">
    <property type="entry name" value="OmpA-like"/>
</dbReference>
<proteinExistence type="inferred from homology"/>
<dbReference type="PROSITE" id="PS51123">
    <property type="entry name" value="OMPA_2"/>
    <property type="match status" value="1"/>
</dbReference>
<dbReference type="SUPFAM" id="SSF103088">
    <property type="entry name" value="OmpA-like"/>
    <property type="match status" value="1"/>
</dbReference>
<evidence type="ECO:0000256" key="9">
    <source>
        <dbReference type="SAM" id="Phobius"/>
    </source>
</evidence>
<keyword evidence="3" id="KW-1003">Cell membrane</keyword>
<sequence>MYRHKQKHTQVEAEQLDRWLVSYADYMTLMFALFVVLYAMSIVKEEEYSVLADSLTKMFEKPDQRQTGVQGQSVLAESVPQSEQDLYGTSLEQPQGPTLLADAKQLSDISQQKLGSPLQAIEQKLTQAMANLLEQGLAKIEQDDNWLTIELNSGLLFASGSATATSSASTLLSEITRVINPIDNFIRVRGYTDNLPINNELFSSNWELSVARATSVLRILEQLGTAPQRMAIEGFGQYYPSVSNETALGRATNRKVVIAISRYAYQQSAADNAAVPDSEATEQLQQQLEQITQQDGTIRVIALPGGGIRITTRQDNPDAKPAEKQEP</sequence>
<gene>
    <name evidence="11" type="ORF">BAL341_3605</name>
</gene>
<accession>A0A486XY80</accession>
<dbReference type="InterPro" id="IPR050330">
    <property type="entry name" value="Bact_OuterMem_StrucFunc"/>
</dbReference>
<dbReference type="PANTHER" id="PTHR30329">
    <property type="entry name" value="STATOR ELEMENT OF FLAGELLAR MOTOR COMPLEX"/>
    <property type="match status" value="1"/>
</dbReference>
<dbReference type="InterPro" id="IPR025713">
    <property type="entry name" value="MotB-like_N_dom"/>
</dbReference>
<evidence type="ECO:0000259" key="10">
    <source>
        <dbReference type="PROSITE" id="PS51123"/>
    </source>
</evidence>
<evidence type="ECO:0000256" key="4">
    <source>
        <dbReference type="ARBA" id="ARBA00022692"/>
    </source>
</evidence>
<keyword evidence="11" id="KW-0282">Flagellum</keyword>
<comment type="similarity">
    <text evidence="2">Belongs to the MotB family.</text>
</comment>
<keyword evidence="11" id="KW-0969">Cilium</keyword>
<evidence type="ECO:0000256" key="8">
    <source>
        <dbReference type="SAM" id="MobiDB-lite"/>
    </source>
</evidence>
<dbReference type="EMBL" id="CAAJGR010000034">
    <property type="protein sequence ID" value="VHO06591.1"/>
    <property type="molecule type" value="Genomic_DNA"/>
</dbReference>
<evidence type="ECO:0000256" key="5">
    <source>
        <dbReference type="ARBA" id="ARBA00022989"/>
    </source>
</evidence>
<dbReference type="CDD" id="cd07185">
    <property type="entry name" value="OmpA_C-like"/>
    <property type="match status" value="1"/>
</dbReference>
<dbReference type="Gene3D" id="3.30.1330.60">
    <property type="entry name" value="OmpA-like domain"/>
    <property type="match status" value="1"/>
</dbReference>
<feature type="transmembrane region" description="Helical" evidence="9">
    <location>
        <begin position="20"/>
        <end position="40"/>
    </location>
</feature>
<dbReference type="InterPro" id="IPR036737">
    <property type="entry name" value="OmpA-like_sf"/>
</dbReference>
<organism evidence="11">
    <name type="scientific">Rheinheimera sp. BAL341</name>
    <dbReference type="NCBI Taxonomy" id="1708203"/>
    <lineage>
        <taxon>Bacteria</taxon>
        <taxon>Pseudomonadati</taxon>
        <taxon>Pseudomonadota</taxon>
        <taxon>Gammaproteobacteria</taxon>
        <taxon>Chromatiales</taxon>
        <taxon>Chromatiaceae</taxon>
        <taxon>Rheinheimera</taxon>
    </lineage>
</organism>
<evidence type="ECO:0000256" key="3">
    <source>
        <dbReference type="ARBA" id="ARBA00022475"/>
    </source>
</evidence>
<keyword evidence="4 9" id="KW-0812">Transmembrane</keyword>
<dbReference type="AlphaFoldDB" id="A0A486XY80"/>
<evidence type="ECO:0000256" key="7">
    <source>
        <dbReference type="PROSITE-ProRule" id="PRU00473"/>
    </source>
</evidence>
<keyword evidence="5 9" id="KW-1133">Transmembrane helix</keyword>
<reference evidence="11" key="1">
    <citation type="submission" date="2019-04" db="EMBL/GenBank/DDBJ databases">
        <authorList>
            <person name="Brambilla D."/>
        </authorList>
    </citation>
    <scope>NUCLEOTIDE SEQUENCE</scope>
    <source>
        <strain evidence="11">BAL1</strain>
    </source>
</reference>
<keyword evidence="6 7" id="KW-0472">Membrane</keyword>